<dbReference type="InterPro" id="IPR029060">
    <property type="entry name" value="PIN-like_dom_sf"/>
</dbReference>
<evidence type="ECO:0000313" key="3">
    <source>
        <dbReference type="Proteomes" id="UP000177871"/>
    </source>
</evidence>
<dbReference type="EMBL" id="MFJK01000005">
    <property type="protein sequence ID" value="OGG19646.1"/>
    <property type="molecule type" value="Genomic_DNA"/>
</dbReference>
<dbReference type="GO" id="GO:0016075">
    <property type="term" value="P:rRNA catabolic process"/>
    <property type="evidence" value="ECO:0007669"/>
    <property type="project" value="TreeGrafter"/>
</dbReference>
<gene>
    <name evidence="2" type="ORF">A2721_00835</name>
</gene>
<dbReference type="Gene3D" id="3.40.50.1010">
    <property type="entry name" value="5'-nuclease"/>
    <property type="match status" value="1"/>
</dbReference>
<organism evidence="2 3">
    <name type="scientific">Candidatus Gottesmanbacteria bacterium RIFCSPHIGHO2_01_FULL_47_48</name>
    <dbReference type="NCBI Taxonomy" id="1798381"/>
    <lineage>
        <taxon>Bacteria</taxon>
        <taxon>Candidatus Gottesmaniibacteriota</taxon>
    </lineage>
</organism>
<comment type="caution">
    <text evidence="2">The sequence shown here is derived from an EMBL/GenBank/DDBJ whole genome shotgun (WGS) entry which is preliminary data.</text>
</comment>
<dbReference type="GO" id="GO:0004521">
    <property type="term" value="F:RNA endonuclease activity"/>
    <property type="evidence" value="ECO:0007669"/>
    <property type="project" value="InterPro"/>
</dbReference>
<accession>A0A1F6A4T3</accession>
<dbReference type="AlphaFoldDB" id="A0A1F6A4T3"/>
<reference evidence="2 3" key="1">
    <citation type="journal article" date="2016" name="Nat. Commun.">
        <title>Thousands of microbial genomes shed light on interconnected biogeochemical processes in an aquifer system.</title>
        <authorList>
            <person name="Anantharaman K."/>
            <person name="Brown C.T."/>
            <person name="Hug L.A."/>
            <person name="Sharon I."/>
            <person name="Castelle C.J."/>
            <person name="Probst A.J."/>
            <person name="Thomas B.C."/>
            <person name="Singh A."/>
            <person name="Wilkins M.J."/>
            <person name="Karaoz U."/>
            <person name="Brodie E.L."/>
            <person name="Williams K.H."/>
            <person name="Hubbard S.S."/>
            <person name="Banfield J.F."/>
        </authorList>
    </citation>
    <scope>NUCLEOTIDE SEQUENCE [LARGE SCALE GENOMIC DNA]</scope>
</reference>
<name>A0A1F6A4T3_9BACT</name>
<sequence length="146" mass="16880">MALGPPRIFIDTGALVAYFREKEQWHSEVKTAYKNYQQLGVSFLTTNYVLGELFTWASRIVTVVEVRRLVEGIQLAVELGELRVLYADAEIDRRAREILVKFFEHRVSFPDAVTYLVCKDFKIDEVFTLDEDFRKMGLVTAPNIRG</sequence>
<protein>
    <recommendedName>
        <fullName evidence="1">PIN domain-containing protein</fullName>
    </recommendedName>
</protein>
<dbReference type="Proteomes" id="UP000177871">
    <property type="component" value="Unassembled WGS sequence"/>
</dbReference>
<feature type="domain" description="PIN" evidence="1">
    <location>
        <begin position="8"/>
        <end position="136"/>
    </location>
</feature>
<dbReference type="PANTHER" id="PTHR42188">
    <property type="entry name" value="23S RRNA-SPECIFIC ENDONUCLEASE VAPC20"/>
    <property type="match status" value="1"/>
</dbReference>
<dbReference type="SUPFAM" id="SSF88723">
    <property type="entry name" value="PIN domain-like"/>
    <property type="match status" value="1"/>
</dbReference>
<evidence type="ECO:0000259" key="1">
    <source>
        <dbReference type="Pfam" id="PF01850"/>
    </source>
</evidence>
<dbReference type="STRING" id="1798381.A2721_00835"/>
<evidence type="ECO:0000313" key="2">
    <source>
        <dbReference type="EMBL" id="OGG19646.1"/>
    </source>
</evidence>
<dbReference type="InterPro" id="IPR002716">
    <property type="entry name" value="PIN_dom"/>
</dbReference>
<proteinExistence type="predicted"/>
<dbReference type="Pfam" id="PF01850">
    <property type="entry name" value="PIN"/>
    <property type="match status" value="1"/>
</dbReference>
<dbReference type="InterPro" id="IPR039018">
    <property type="entry name" value="VapC20-like"/>
</dbReference>
<dbReference type="PANTHER" id="PTHR42188:SF1">
    <property type="entry name" value="23S RRNA-SPECIFIC ENDONUCLEASE VAPC20"/>
    <property type="match status" value="1"/>
</dbReference>